<dbReference type="EMBL" id="JAMYZR010000027">
    <property type="protein sequence ID" value="MCP1246731.1"/>
    <property type="molecule type" value="Genomic_DNA"/>
</dbReference>
<sequence length="419" mass="43450">MAYTGATTGFAAGAETNDSAVDYALETIYNQPPTGAYQALRYTGFSLAVNETETQPDEINDTPEMAQSVLIGRTAQGDTSGILSAITYDDFLSGVMTADWSVISQAATSSITISIASRDQFQAGNDTISAKDSTGVVNVFNGIGPGDIVSISDPSVGLSASYTVSKLSSGVIYFTPGTFDGILDKIATLSGKAGGTSGNLGTGAIISCTSLKNGKIGKSFTFRKKMNSKLEMYSGTMVNQVQITLQKGQPATISLDLVGSDLIVSDTDIASSVTPRTTTPLIDTVAGFLGCSIFGTTPSGCIQSATITLSRDGSGQDTGMGHVGACGIRFGSFKAAMEITYLFRDYQQFTDWKNGKTGPVTVGVQGSDGVGYQFNVLNGIIRNPKTPISGKNQTVVATVSITANPISGGGTFAIYKTKN</sequence>
<reference evidence="1 2" key="1">
    <citation type="submission" date="2022-06" db="EMBL/GenBank/DDBJ databases">
        <title>Acetobacer genomes from food samples.</title>
        <authorList>
            <person name="Sombolestani A."/>
        </authorList>
    </citation>
    <scope>NUCLEOTIDE SEQUENCE [LARGE SCALE GENOMIC DNA]</scope>
    <source>
        <strain evidence="1 2">R-83281</strain>
    </source>
</reference>
<dbReference type="InterPro" id="IPR044000">
    <property type="entry name" value="Phage_tube_2"/>
</dbReference>
<dbReference type="Pfam" id="PF18906">
    <property type="entry name" value="Phage_tube_2"/>
    <property type="match status" value="1"/>
</dbReference>
<comment type="caution">
    <text evidence="1">The sequence shown here is derived from an EMBL/GenBank/DDBJ whole genome shotgun (WGS) entry which is preliminary data.</text>
</comment>
<evidence type="ECO:0000313" key="1">
    <source>
        <dbReference type="EMBL" id="MCP1246731.1"/>
    </source>
</evidence>
<accession>A0ABT1ETL9</accession>
<proteinExistence type="predicted"/>
<organism evidence="1 2">
    <name type="scientific">Acetobacter cerevisiae</name>
    <dbReference type="NCBI Taxonomy" id="178900"/>
    <lineage>
        <taxon>Bacteria</taxon>
        <taxon>Pseudomonadati</taxon>
        <taxon>Pseudomonadota</taxon>
        <taxon>Alphaproteobacteria</taxon>
        <taxon>Acetobacterales</taxon>
        <taxon>Acetobacteraceae</taxon>
        <taxon>Acetobacter</taxon>
    </lineage>
</organism>
<evidence type="ECO:0000313" key="2">
    <source>
        <dbReference type="Proteomes" id="UP001523543"/>
    </source>
</evidence>
<keyword evidence="2" id="KW-1185">Reference proteome</keyword>
<name>A0ABT1ETL9_9PROT</name>
<dbReference type="Proteomes" id="UP001523543">
    <property type="component" value="Unassembled WGS sequence"/>
</dbReference>
<protein>
    <submittedName>
        <fullName evidence="1">Phage tail tube protein</fullName>
    </submittedName>
</protein>
<dbReference type="RefSeq" id="WP_253550782.1">
    <property type="nucleotide sequence ID" value="NZ_JAMYZR010000027.1"/>
</dbReference>
<gene>
    <name evidence="1" type="ORF">NKW54_12375</name>
</gene>